<evidence type="ECO:0000313" key="1">
    <source>
        <dbReference type="EMBL" id="TXG68943.1"/>
    </source>
</evidence>
<dbReference type="InterPro" id="IPR050715">
    <property type="entry name" value="LRR-SigEffector_domain"/>
</dbReference>
<proteinExistence type="predicted"/>
<reference evidence="2" key="1">
    <citation type="journal article" date="2019" name="Gigascience">
        <title>De novo genome assembly of the endangered Acer yangbiense, a plant species with extremely small populations endemic to Yunnan Province, China.</title>
        <authorList>
            <person name="Yang J."/>
            <person name="Wariss H.M."/>
            <person name="Tao L."/>
            <person name="Zhang R."/>
            <person name="Yun Q."/>
            <person name="Hollingsworth P."/>
            <person name="Dao Z."/>
            <person name="Luo G."/>
            <person name="Guo H."/>
            <person name="Ma Y."/>
            <person name="Sun W."/>
        </authorList>
    </citation>
    <scope>NUCLEOTIDE SEQUENCE [LARGE SCALE GENOMIC DNA]</scope>
    <source>
        <strain evidence="2">cv. Malutang</strain>
    </source>
</reference>
<keyword evidence="2" id="KW-1185">Reference proteome</keyword>
<dbReference type="PANTHER" id="PTHR45752:SF168">
    <property type="entry name" value="DISEASE RESISTANCE PROTEIN RGA1"/>
    <property type="match status" value="1"/>
</dbReference>
<dbReference type="AlphaFoldDB" id="A0A5C7II75"/>
<dbReference type="OrthoDB" id="1194265at2759"/>
<dbReference type="EMBL" id="VAHF01000002">
    <property type="protein sequence ID" value="TXG68943.1"/>
    <property type="molecule type" value="Genomic_DNA"/>
</dbReference>
<evidence type="ECO:0000313" key="2">
    <source>
        <dbReference type="Proteomes" id="UP000323000"/>
    </source>
</evidence>
<organism evidence="1 2">
    <name type="scientific">Acer yangbiense</name>
    <dbReference type="NCBI Taxonomy" id="1000413"/>
    <lineage>
        <taxon>Eukaryota</taxon>
        <taxon>Viridiplantae</taxon>
        <taxon>Streptophyta</taxon>
        <taxon>Embryophyta</taxon>
        <taxon>Tracheophyta</taxon>
        <taxon>Spermatophyta</taxon>
        <taxon>Magnoliopsida</taxon>
        <taxon>eudicotyledons</taxon>
        <taxon>Gunneridae</taxon>
        <taxon>Pentapetalae</taxon>
        <taxon>rosids</taxon>
        <taxon>malvids</taxon>
        <taxon>Sapindales</taxon>
        <taxon>Sapindaceae</taxon>
        <taxon>Hippocastanoideae</taxon>
        <taxon>Acereae</taxon>
        <taxon>Acer</taxon>
    </lineage>
</organism>
<dbReference type="PANTHER" id="PTHR45752">
    <property type="entry name" value="LEUCINE-RICH REPEAT-CONTAINING"/>
    <property type="match status" value="1"/>
</dbReference>
<comment type="caution">
    <text evidence="1">The sequence shown here is derived from an EMBL/GenBank/DDBJ whole genome shotgun (WGS) entry which is preliminary data.</text>
</comment>
<dbReference type="Proteomes" id="UP000323000">
    <property type="component" value="Chromosome 2"/>
</dbReference>
<dbReference type="InterPro" id="IPR032675">
    <property type="entry name" value="LRR_dom_sf"/>
</dbReference>
<protein>
    <submittedName>
        <fullName evidence="1">Uncharacterized protein</fullName>
    </submittedName>
</protein>
<sequence>MHELRFLNFYNSSLGNANSSLGQANKVHVSEALEFDFTELRYLSWHGCPIKSLLSSFLLPENLVKLDMSYIKVKQLWNGVHHNHLSDLSGFPNLERLDLQKTAIEELPSSIKYLRRIVNLDLFRCERLKSLPNSVCEWKSLKSLRLAECSMLEELPSDVGTLESLKYLTGWRTAIKELPSSIVDLKNIENLSLNRPGVKGDTAVCWFLPRIVGWQNLDRLDLSYGGITNLPNNLDCLSSLSVLDLKENSFESIPTSIINLSNLQTLFIDNCKKLKYLLPLQLIVITAFNCTSLEVLRCLSIFQNIIDSRDSIFADFCNCCKLDPNISEDIVKDALGYDELPPDWFDYNYVDFVLSVVVAPGLDHQDGSEEYWNIDWVCNLKSKDGDPCVKSGTFLIEVNGSSRIDEDEDVLSLANTHDNCEEEDELIKESYGGVIKELGDCWSRAGELIAQISKLVERWLVYIEDRDNKAKAILEGLTMAVELGCFSLCVESDTLGVMDLYLLVSKKEMTSNGIGVVVSGMVSNLFTKLKGGFRAEDFFFGAGTITIRHKQGSIITY</sequence>
<dbReference type="Gene3D" id="3.80.10.10">
    <property type="entry name" value="Ribonuclease Inhibitor"/>
    <property type="match status" value="1"/>
</dbReference>
<accession>A0A5C7II75</accession>
<gene>
    <name evidence="1" type="ORF">EZV62_003878</name>
</gene>
<name>A0A5C7II75_9ROSI</name>
<dbReference type="SUPFAM" id="SSF52058">
    <property type="entry name" value="L domain-like"/>
    <property type="match status" value="1"/>
</dbReference>